<organism evidence="1 2">
    <name type="scientific">Mucilaginibacter pineti</name>
    <dbReference type="NCBI Taxonomy" id="1391627"/>
    <lineage>
        <taxon>Bacteria</taxon>
        <taxon>Pseudomonadati</taxon>
        <taxon>Bacteroidota</taxon>
        <taxon>Sphingobacteriia</taxon>
        <taxon>Sphingobacteriales</taxon>
        <taxon>Sphingobacteriaceae</taxon>
        <taxon>Mucilaginibacter</taxon>
    </lineage>
</organism>
<dbReference type="AlphaFoldDB" id="A0A1G6UD37"/>
<dbReference type="Pfam" id="PF11175">
    <property type="entry name" value="DUF2961"/>
    <property type="match status" value="2"/>
</dbReference>
<dbReference type="STRING" id="1391627.SAMN05216464_101608"/>
<evidence type="ECO:0000313" key="2">
    <source>
        <dbReference type="Proteomes" id="UP000199072"/>
    </source>
</evidence>
<name>A0A1G6UD37_9SPHI</name>
<evidence type="ECO:0000313" key="1">
    <source>
        <dbReference type="EMBL" id="SDD39233.1"/>
    </source>
</evidence>
<proteinExistence type="predicted"/>
<gene>
    <name evidence="1" type="ORF">SAMN05216464_101608</name>
</gene>
<accession>A0A1G6UD37</accession>
<dbReference type="Proteomes" id="UP000199072">
    <property type="component" value="Unassembled WGS sequence"/>
</dbReference>
<dbReference type="InterPro" id="IPR021345">
    <property type="entry name" value="DUF2961"/>
</dbReference>
<reference evidence="1 2" key="1">
    <citation type="submission" date="2016-10" db="EMBL/GenBank/DDBJ databases">
        <authorList>
            <person name="de Groot N.N."/>
        </authorList>
    </citation>
    <scope>NUCLEOTIDE SEQUENCE [LARGE SCALE GENOMIC DNA]</scope>
    <source>
        <strain evidence="1 2">47C3B</strain>
    </source>
</reference>
<sequence length="533" mass="60288">MTIGVFVVLANNCSAQNVVSLKSLLNDLTNRDEVAKWPAPYYKEMQASSYDRHSVAPNMPGWYANEDHSNYIRTDTINGRKELVMLDVDGPGAIVRFWLTTFKRAGKIRIYFDGQTDPEITIPAYDLMKIGLNIGTPLLAQHSSYEPKEKGGSTLYLPMPYSKHCKVTFEDNEPDKQPRYYQLNYRAYPPNTKIETFTVKRFNELGDLISSVNHQLIDQDNKIQGHGAAIKGRLASRKQLQLNLPAGNAAIRLLQVKIETEKPADYEQALRSTVLEISFDGQQTVWCPIGDFSGSGVGGKQLQSWYRVVTADGEIISRWVMPYQKSAKITLLNLGTVAVKVSLKATTGKWHWDKRSMYFHADWRNQNSVPIKHAEEDKPTEWVFSEITGRGIFLGDSFAVYNHQHKWYGEGDQKIWTDGIKFPTEYGTGTEDYYNTSWAPVTLYQTPFANAPRADNADSFGYNTFTRTRNLDGVTFKKAFRYTLETLGWENGTADFAATTYWYGFKGAVSKVAAKQTKPEALPNNGSPNLNFQ</sequence>
<evidence type="ECO:0008006" key="3">
    <source>
        <dbReference type="Google" id="ProtNLM"/>
    </source>
</evidence>
<dbReference type="Gene3D" id="2.60.120.1390">
    <property type="match status" value="2"/>
</dbReference>
<protein>
    <recommendedName>
        <fullName evidence="3">DUF2961 domain-containing protein</fullName>
    </recommendedName>
</protein>
<dbReference type="EMBL" id="FNAI01000001">
    <property type="protein sequence ID" value="SDD39233.1"/>
    <property type="molecule type" value="Genomic_DNA"/>
</dbReference>
<keyword evidence="2" id="KW-1185">Reference proteome</keyword>